<organism evidence="2 3">
    <name type="scientific">Allosaccharopolyspora coralli</name>
    <dbReference type="NCBI Taxonomy" id="2665642"/>
    <lineage>
        <taxon>Bacteria</taxon>
        <taxon>Bacillati</taxon>
        <taxon>Actinomycetota</taxon>
        <taxon>Actinomycetes</taxon>
        <taxon>Pseudonocardiales</taxon>
        <taxon>Pseudonocardiaceae</taxon>
        <taxon>Allosaccharopolyspora</taxon>
    </lineage>
</organism>
<keyword evidence="3" id="KW-1185">Reference proteome</keyword>
<protein>
    <submittedName>
        <fullName evidence="2">Uncharacterized protein</fullName>
    </submittedName>
</protein>
<name>A0A5Q3QDM7_9PSEU</name>
<keyword evidence="1" id="KW-0812">Transmembrane</keyword>
<feature type="transmembrane region" description="Helical" evidence="1">
    <location>
        <begin position="6"/>
        <end position="23"/>
    </location>
</feature>
<evidence type="ECO:0000256" key="1">
    <source>
        <dbReference type="SAM" id="Phobius"/>
    </source>
</evidence>
<feature type="transmembrane region" description="Helical" evidence="1">
    <location>
        <begin position="30"/>
        <end position="48"/>
    </location>
</feature>
<keyword evidence="1" id="KW-1133">Transmembrane helix</keyword>
<sequence>MRVVTGLIVTVFVLHILFVVLDANQGNEFVSFIYSLAQVLVLGLGDVFTPDDAVLGVVLNYGLAALIYLVIGRLITKAIQR</sequence>
<evidence type="ECO:0000313" key="2">
    <source>
        <dbReference type="EMBL" id="QGK72020.1"/>
    </source>
</evidence>
<reference evidence="3" key="1">
    <citation type="submission" date="2019-11" db="EMBL/GenBank/DDBJ databases">
        <title>The complete genome sequence of Saccharopolyspora sp. E2A.</title>
        <authorList>
            <person name="Zhang G."/>
        </authorList>
    </citation>
    <scope>NUCLEOTIDE SEQUENCE [LARGE SCALE GENOMIC DNA]</scope>
    <source>
        <strain evidence="3">E2A</strain>
    </source>
</reference>
<feature type="transmembrane region" description="Helical" evidence="1">
    <location>
        <begin position="54"/>
        <end position="75"/>
    </location>
</feature>
<dbReference type="AlphaFoldDB" id="A0A5Q3QDM7"/>
<dbReference type="KEGG" id="sace:GIY23_03745"/>
<evidence type="ECO:0000313" key="3">
    <source>
        <dbReference type="Proteomes" id="UP000371041"/>
    </source>
</evidence>
<proteinExistence type="predicted"/>
<accession>A0A5Q3QDM7</accession>
<dbReference type="Proteomes" id="UP000371041">
    <property type="component" value="Chromosome"/>
</dbReference>
<gene>
    <name evidence="2" type="ORF">GIY23_03745</name>
</gene>
<dbReference type="EMBL" id="CP045929">
    <property type="protein sequence ID" value="QGK72020.1"/>
    <property type="molecule type" value="Genomic_DNA"/>
</dbReference>
<keyword evidence="1" id="KW-0472">Membrane</keyword>